<dbReference type="EMBL" id="PNQX01000001">
    <property type="protein sequence ID" value="PMQ21613.1"/>
    <property type="molecule type" value="Genomic_DNA"/>
</dbReference>
<name>A0A2N7S643_9MICC</name>
<accession>A0A2N7S643</accession>
<protein>
    <submittedName>
        <fullName evidence="1">Uncharacterized protein</fullName>
    </submittedName>
</protein>
<gene>
    <name evidence="1" type="ORF">CIK84_08815</name>
</gene>
<dbReference type="AlphaFoldDB" id="A0A2N7S643"/>
<proteinExistence type="predicted"/>
<evidence type="ECO:0000313" key="1">
    <source>
        <dbReference type="EMBL" id="PMQ21613.1"/>
    </source>
</evidence>
<reference evidence="1 2" key="1">
    <citation type="journal article" date="2017" name="Elife">
        <title>Extensive horizontal gene transfer in cheese-associated bacteria.</title>
        <authorList>
            <person name="Bonham K.S."/>
            <person name="Wolfe B.E."/>
            <person name="Dutton R.J."/>
        </authorList>
    </citation>
    <scope>NUCLEOTIDE SEQUENCE [LARGE SCALE GENOMIC DNA]</scope>
    <source>
        <strain evidence="1 2">JB182</strain>
    </source>
</reference>
<comment type="caution">
    <text evidence="1">The sequence shown here is derived from an EMBL/GenBank/DDBJ whole genome shotgun (WGS) entry which is preliminary data.</text>
</comment>
<evidence type="ECO:0000313" key="2">
    <source>
        <dbReference type="Proteomes" id="UP000235739"/>
    </source>
</evidence>
<dbReference type="Proteomes" id="UP000235739">
    <property type="component" value="Unassembled WGS sequence"/>
</dbReference>
<sequence length="156" mass="16503">MRVQRPFWPLKRVASVSLRVSVRSIPDGAAVEVTDIQLQAGKLSTGPAPSASELVPVPAGKQYRNGVIHDGMEVVALSNGDRAAPVSVKVGGRGKMQVGSFRFGEVIGSAEVDGRAGTASQGWGRAPLVTERSDLVLQCALADRAHLTLEWEEMGD</sequence>
<organism evidence="1 2">
    <name type="scientific">Glutamicibacter arilaitensis</name>
    <dbReference type="NCBI Taxonomy" id="256701"/>
    <lineage>
        <taxon>Bacteria</taxon>
        <taxon>Bacillati</taxon>
        <taxon>Actinomycetota</taxon>
        <taxon>Actinomycetes</taxon>
        <taxon>Micrococcales</taxon>
        <taxon>Micrococcaceae</taxon>
        <taxon>Glutamicibacter</taxon>
    </lineage>
</organism>